<evidence type="ECO:0000259" key="1">
    <source>
        <dbReference type="Pfam" id="PF00724"/>
    </source>
</evidence>
<dbReference type="Proteomes" id="UP001215280">
    <property type="component" value="Unassembled WGS sequence"/>
</dbReference>
<dbReference type="Gene3D" id="3.20.20.70">
    <property type="entry name" value="Aldolase class I"/>
    <property type="match status" value="2"/>
</dbReference>
<proteinExistence type="predicted"/>
<feature type="domain" description="NADH:flavin oxidoreductase/NADH oxidase N-terminal" evidence="1">
    <location>
        <begin position="10"/>
        <end position="180"/>
    </location>
</feature>
<accession>A0AAD7NA80</accession>
<feature type="domain" description="NADH:flavin oxidoreductase/NADH oxidase N-terminal" evidence="1">
    <location>
        <begin position="205"/>
        <end position="262"/>
    </location>
</feature>
<dbReference type="PANTHER" id="PTHR22893">
    <property type="entry name" value="NADH OXIDOREDUCTASE-RELATED"/>
    <property type="match status" value="1"/>
</dbReference>
<dbReference type="PANTHER" id="PTHR22893:SF91">
    <property type="entry name" value="NADPH DEHYDROGENASE 2-RELATED"/>
    <property type="match status" value="1"/>
</dbReference>
<dbReference type="EMBL" id="JARJLG010000071">
    <property type="protein sequence ID" value="KAJ7753311.1"/>
    <property type="molecule type" value="Genomic_DNA"/>
</dbReference>
<dbReference type="InterPro" id="IPR013785">
    <property type="entry name" value="Aldolase_TIM"/>
</dbReference>
<dbReference type="InterPro" id="IPR001155">
    <property type="entry name" value="OxRdtase_FMN_N"/>
</dbReference>
<protein>
    <submittedName>
        <fullName evidence="2">FMN-linked oxidoreductase</fullName>
    </submittedName>
</protein>
<dbReference type="Pfam" id="PF00724">
    <property type="entry name" value="Oxidored_FMN"/>
    <property type="match status" value="2"/>
</dbReference>
<sequence>MATPTPKPALFQPIQIGDVQLRHRVVLAPSTRFRSSEAGVPSPIMAEYYAQRASVPGTLLIAEPAFIAQKAGGYKHLPGIWDEEHIRAWKQITDAVHAKGSFVFLQIWALGRCAYVEHLAPGDPFVSSLAKVLTTPIHRSGPPRPPDVPRAMTVPEIREYAQLFGEVAANAVKAGFDGVEQLRERHPDLAYLHVIEDPSVGAGGHDFIREIWGPRPLISAGGYSDDRESGFRAVEEKGDLIAYSRAFIANPDLPCRLLHDIPLTKGDGSKYYTYGSTDPAGYTDYAFHFASLKREVTV</sequence>
<organism evidence="2 3">
    <name type="scientific">Mycena maculata</name>
    <dbReference type="NCBI Taxonomy" id="230809"/>
    <lineage>
        <taxon>Eukaryota</taxon>
        <taxon>Fungi</taxon>
        <taxon>Dikarya</taxon>
        <taxon>Basidiomycota</taxon>
        <taxon>Agaricomycotina</taxon>
        <taxon>Agaricomycetes</taxon>
        <taxon>Agaricomycetidae</taxon>
        <taxon>Agaricales</taxon>
        <taxon>Marasmiineae</taxon>
        <taxon>Mycenaceae</taxon>
        <taxon>Mycena</taxon>
    </lineage>
</organism>
<dbReference type="GO" id="GO:0010181">
    <property type="term" value="F:FMN binding"/>
    <property type="evidence" value="ECO:0007669"/>
    <property type="project" value="InterPro"/>
</dbReference>
<name>A0AAD7NA80_9AGAR</name>
<dbReference type="GO" id="GO:0016491">
    <property type="term" value="F:oxidoreductase activity"/>
    <property type="evidence" value="ECO:0007669"/>
    <property type="project" value="InterPro"/>
</dbReference>
<gene>
    <name evidence="2" type="ORF">DFH07DRAFT_1030572</name>
</gene>
<dbReference type="InterPro" id="IPR045247">
    <property type="entry name" value="Oye-like"/>
</dbReference>
<dbReference type="SUPFAM" id="SSF51395">
    <property type="entry name" value="FMN-linked oxidoreductases"/>
    <property type="match status" value="1"/>
</dbReference>
<comment type="caution">
    <text evidence="2">The sequence shown here is derived from an EMBL/GenBank/DDBJ whole genome shotgun (WGS) entry which is preliminary data.</text>
</comment>
<evidence type="ECO:0000313" key="3">
    <source>
        <dbReference type="Proteomes" id="UP001215280"/>
    </source>
</evidence>
<dbReference type="AlphaFoldDB" id="A0AAD7NA80"/>
<evidence type="ECO:0000313" key="2">
    <source>
        <dbReference type="EMBL" id="KAJ7753311.1"/>
    </source>
</evidence>
<keyword evidence="3" id="KW-1185">Reference proteome</keyword>
<reference evidence="2" key="1">
    <citation type="submission" date="2023-03" db="EMBL/GenBank/DDBJ databases">
        <title>Massive genome expansion in bonnet fungi (Mycena s.s.) driven by repeated elements and novel gene families across ecological guilds.</title>
        <authorList>
            <consortium name="Lawrence Berkeley National Laboratory"/>
            <person name="Harder C.B."/>
            <person name="Miyauchi S."/>
            <person name="Viragh M."/>
            <person name="Kuo A."/>
            <person name="Thoen E."/>
            <person name="Andreopoulos B."/>
            <person name="Lu D."/>
            <person name="Skrede I."/>
            <person name="Drula E."/>
            <person name="Henrissat B."/>
            <person name="Morin E."/>
            <person name="Kohler A."/>
            <person name="Barry K."/>
            <person name="LaButti K."/>
            <person name="Morin E."/>
            <person name="Salamov A."/>
            <person name="Lipzen A."/>
            <person name="Mereny Z."/>
            <person name="Hegedus B."/>
            <person name="Baldrian P."/>
            <person name="Stursova M."/>
            <person name="Weitz H."/>
            <person name="Taylor A."/>
            <person name="Grigoriev I.V."/>
            <person name="Nagy L.G."/>
            <person name="Martin F."/>
            <person name="Kauserud H."/>
        </authorList>
    </citation>
    <scope>NUCLEOTIDE SEQUENCE</scope>
    <source>
        <strain evidence="2">CBHHK188m</strain>
    </source>
</reference>